<dbReference type="Proteomes" id="UP000051131">
    <property type="component" value="Unassembled WGS sequence"/>
</dbReference>
<evidence type="ECO:0000256" key="3">
    <source>
        <dbReference type="ARBA" id="ARBA00023157"/>
    </source>
</evidence>
<comment type="caution">
    <text evidence="7">The sequence shown here is derived from an EMBL/GenBank/DDBJ whole genome shotgun (WGS) entry which is preliminary data.</text>
</comment>
<evidence type="ECO:0000256" key="5">
    <source>
        <dbReference type="ARBA" id="ARBA00023284"/>
    </source>
</evidence>
<accession>A0A0R2CPM4</accession>
<proteinExistence type="inferred from homology"/>
<comment type="function">
    <text evidence="6">Global transcriptional regulator that plays a key role in stress response and exerts either positive or negative regulation of genes. Acts by interacting with the C-terminal domain of the alpha subunit of the RNA polymerase (RNAP). This interaction can enhance binding of RNAP to the promoter region of target genes and stimulate their transcription, or block interaction of RNAP with activator.</text>
</comment>
<keyword evidence="3 6" id="KW-1015">Disulfide bond</keyword>
<evidence type="ECO:0000313" key="7">
    <source>
        <dbReference type="EMBL" id="KRM90377.1"/>
    </source>
</evidence>
<keyword evidence="1 6" id="KW-0963">Cytoplasm</keyword>
<dbReference type="NCBIfam" id="NF002459">
    <property type="entry name" value="PRK01655.1"/>
    <property type="match status" value="1"/>
</dbReference>
<dbReference type="STRING" id="1423729.FC80_GL001281"/>
<comment type="subunit">
    <text evidence="6">Interacts with the C-terminal domain of the alpha subunit of the RNAP.</text>
</comment>
<dbReference type="GO" id="GO:0045892">
    <property type="term" value="P:negative regulation of DNA-templated transcription"/>
    <property type="evidence" value="ECO:0007669"/>
    <property type="project" value="InterPro"/>
</dbReference>
<keyword evidence="5 6" id="KW-0676">Redox-active center</keyword>
<keyword evidence="2 6" id="KW-0805">Transcription regulation</keyword>
<evidence type="ECO:0000256" key="6">
    <source>
        <dbReference type="HAMAP-Rule" id="MF_01132"/>
    </source>
</evidence>
<keyword evidence="4 6" id="KW-0804">Transcription</keyword>
<feature type="disulfide bond" description="Redox-active" evidence="6">
    <location>
        <begin position="22"/>
        <end position="25"/>
    </location>
</feature>
<organism evidence="7 8">
    <name type="scientific">Liquorilactobacillus cacaonum DSM 21116</name>
    <dbReference type="NCBI Taxonomy" id="1423729"/>
    <lineage>
        <taxon>Bacteria</taxon>
        <taxon>Bacillati</taxon>
        <taxon>Bacillota</taxon>
        <taxon>Bacilli</taxon>
        <taxon>Lactobacillales</taxon>
        <taxon>Lactobacillaceae</taxon>
        <taxon>Liquorilactobacillus</taxon>
    </lineage>
</organism>
<dbReference type="Gene3D" id="3.40.30.10">
    <property type="entry name" value="Glutaredoxin"/>
    <property type="match status" value="1"/>
</dbReference>
<dbReference type="InterPro" id="IPR006504">
    <property type="entry name" value="Tscrpt_reg_Spx/MgsR"/>
</dbReference>
<protein>
    <recommendedName>
        <fullName evidence="6">Global transcriptional regulator Spx</fullName>
    </recommendedName>
</protein>
<dbReference type="InterPro" id="IPR006660">
    <property type="entry name" value="Arsenate_reductase-like"/>
</dbReference>
<dbReference type="CDD" id="cd03032">
    <property type="entry name" value="ArsC_Spx"/>
    <property type="match status" value="1"/>
</dbReference>
<dbReference type="NCBIfam" id="TIGR01617">
    <property type="entry name" value="arsC_related"/>
    <property type="match status" value="1"/>
</dbReference>
<sequence>MLVVIYVKGRKIMVTLYTSPSCTSCRKARTWLKKHDIPFKERNIFSEPLNINEIKQILQMTENGTEEIISKRSKAYQKLNVDLDDIPLKQLFDLVQENPGLLRRPIILDEKRLQVGYNEDEIRRFLPREVRALELRRAQELAGF</sequence>
<dbReference type="EMBL" id="AYZE01000015">
    <property type="protein sequence ID" value="KRM90377.1"/>
    <property type="molecule type" value="Genomic_DNA"/>
</dbReference>
<dbReference type="SUPFAM" id="SSF52833">
    <property type="entry name" value="Thioredoxin-like"/>
    <property type="match status" value="1"/>
</dbReference>
<dbReference type="HAMAP" id="MF_01132">
    <property type="entry name" value="Spx"/>
    <property type="match status" value="1"/>
</dbReference>
<dbReference type="PATRIC" id="fig|1423729.3.peg.1301"/>
<dbReference type="Pfam" id="PF03960">
    <property type="entry name" value="ArsC"/>
    <property type="match status" value="1"/>
</dbReference>
<evidence type="ECO:0000256" key="4">
    <source>
        <dbReference type="ARBA" id="ARBA00023163"/>
    </source>
</evidence>
<dbReference type="PANTHER" id="PTHR30041">
    <property type="entry name" value="ARSENATE REDUCTASE"/>
    <property type="match status" value="1"/>
</dbReference>
<dbReference type="PANTHER" id="PTHR30041:SF7">
    <property type="entry name" value="GLOBAL TRANSCRIPTIONAL REGULATOR SPX"/>
    <property type="match status" value="1"/>
</dbReference>
<dbReference type="AlphaFoldDB" id="A0A0R2CPM4"/>
<evidence type="ECO:0000313" key="8">
    <source>
        <dbReference type="Proteomes" id="UP000051131"/>
    </source>
</evidence>
<comment type="subcellular location">
    <subcellularLocation>
        <location evidence="6">Cytoplasm</location>
    </subcellularLocation>
</comment>
<comment type="similarity">
    <text evidence="6">Belongs to the ArsC family. Spx subfamily.</text>
</comment>
<dbReference type="GO" id="GO:0005737">
    <property type="term" value="C:cytoplasm"/>
    <property type="evidence" value="ECO:0007669"/>
    <property type="project" value="UniProtKB-SubCell"/>
</dbReference>
<evidence type="ECO:0000256" key="1">
    <source>
        <dbReference type="ARBA" id="ARBA00022490"/>
    </source>
</evidence>
<reference evidence="7 8" key="1">
    <citation type="journal article" date="2015" name="Genome Announc.">
        <title>Expanding the biotechnology potential of lactobacilli through comparative genomics of 213 strains and associated genera.</title>
        <authorList>
            <person name="Sun Z."/>
            <person name="Harris H.M."/>
            <person name="McCann A."/>
            <person name="Guo C."/>
            <person name="Argimon S."/>
            <person name="Zhang W."/>
            <person name="Yang X."/>
            <person name="Jeffery I.B."/>
            <person name="Cooney J.C."/>
            <person name="Kagawa T.F."/>
            <person name="Liu W."/>
            <person name="Song Y."/>
            <person name="Salvetti E."/>
            <person name="Wrobel A."/>
            <person name="Rasinkangas P."/>
            <person name="Parkhill J."/>
            <person name="Rea M.C."/>
            <person name="O'Sullivan O."/>
            <person name="Ritari J."/>
            <person name="Douillard F.P."/>
            <person name="Paul Ross R."/>
            <person name="Yang R."/>
            <person name="Briner A.E."/>
            <person name="Felis G.E."/>
            <person name="de Vos W.M."/>
            <person name="Barrangou R."/>
            <person name="Klaenhammer T.R."/>
            <person name="Caufield P.W."/>
            <person name="Cui Y."/>
            <person name="Zhang H."/>
            <person name="O'Toole P.W."/>
        </authorList>
    </citation>
    <scope>NUCLEOTIDE SEQUENCE [LARGE SCALE GENOMIC DNA]</scope>
    <source>
        <strain evidence="7 8">DSM 21116</strain>
    </source>
</reference>
<dbReference type="PROSITE" id="PS51353">
    <property type="entry name" value="ARSC"/>
    <property type="match status" value="1"/>
</dbReference>
<name>A0A0R2CPM4_9LACO</name>
<dbReference type="InterPro" id="IPR036249">
    <property type="entry name" value="Thioredoxin-like_sf"/>
</dbReference>
<gene>
    <name evidence="6" type="primary">spx</name>
    <name evidence="7" type="ORF">FC80_GL001281</name>
</gene>
<keyword evidence="8" id="KW-1185">Reference proteome</keyword>
<evidence type="ECO:0000256" key="2">
    <source>
        <dbReference type="ARBA" id="ARBA00023015"/>
    </source>
</evidence>
<dbReference type="InterPro" id="IPR023731">
    <property type="entry name" value="Spx"/>
</dbReference>